<evidence type="ECO:0000313" key="1">
    <source>
        <dbReference type="EMBL" id="MFC5637233.1"/>
    </source>
</evidence>
<reference evidence="2" key="1">
    <citation type="journal article" date="2019" name="Int. J. Syst. Evol. Microbiol.">
        <title>The Global Catalogue of Microorganisms (GCM) 10K type strain sequencing project: providing services to taxonomists for standard genome sequencing and annotation.</title>
        <authorList>
            <consortium name="The Broad Institute Genomics Platform"/>
            <consortium name="The Broad Institute Genome Sequencing Center for Infectious Disease"/>
            <person name="Wu L."/>
            <person name="Ma J."/>
        </authorList>
    </citation>
    <scope>NUCLEOTIDE SEQUENCE [LARGE SCALE GENOMIC DNA]</scope>
    <source>
        <strain evidence="2">CGMCC 4.7248</strain>
    </source>
</reference>
<organism evidence="1 2">
    <name type="scientific">Streptomyces bullii</name>
    <dbReference type="NCBI Taxonomy" id="349910"/>
    <lineage>
        <taxon>Bacteria</taxon>
        <taxon>Bacillati</taxon>
        <taxon>Actinomycetota</taxon>
        <taxon>Actinomycetes</taxon>
        <taxon>Kitasatosporales</taxon>
        <taxon>Streptomycetaceae</taxon>
        <taxon>Streptomyces</taxon>
    </lineage>
</organism>
<keyword evidence="2" id="KW-1185">Reference proteome</keyword>
<dbReference type="Proteomes" id="UP001596154">
    <property type="component" value="Unassembled WGS sequence"/>
</dbReference>
<evidence type="ECO:0000313" key="2">
    <source>
        <dbReference type="Proteomes" id="UP001596154"/>
    </source>
</evidence>
<dbReference type="RefSeq" id="WP_381026305.1">
    <property type="nucleotide sequence ID" value="NZ_JBHSNY010000009.1"/>
</dbReference>
<sequence length="69" mass="7514">MRAHSALLTATARTGWVYGFDRIYEARRAQADPDAEHGQALGWEPSLFPPGAWGLAGRMIGLVYLVGRG</sequence>
<protein>
    <submittedName>
        <fullName evidence="1">Uncharacterized protein</fullName>
    </submittedName>
</protein>
<proteinExistence type="predicted"/>
<name>A0ABW0UVN1_9ACTN</name>
<dbReference type="EMBL" id="JBHSNY010000009">
    <property type="protein sequence ID" value="MFC5637233.1"/>
    <property type="molecule type" value="Genomic_DNA"/>
</dbReference>
<gene>
    <name evidence="1" type="ORF">ACFPZJ_26205</name>
</gene>
<comment type="caution">
    <text evidence="1">The sequence shown here is derived from an EMBL/GenBank/DDBJ whole genome shotgun (WGS) entry which is preliminary data.</text>
</comment>
<accession>A0ABW0UVN1</accession>